<dbReference type="Pfam" id="PF00149">
    <property type="entry name" value="Metallophos"/>
    <property type="match status" value="1"/>
</dbReference>
<keyword evidence="1" id="KW-0732">Signal</keyword>
<proteinExistence type="predicted"/>
<keyword evidence="7" id="KW-1185">Reference proteome</keyword>
<evidence type="ECO:0000256" key="1">
    <source>
        <dbReference type="ARBA" id="ARBA00022729"/>
    </source>
</evidence>
<dbReference type="Gene3D" id="3.60.21.10">
    <property type="match status" value="1"/>
</dbReference>
<feature type="compositionally biased region" description="Low complexity" evidence="3">
    <location>
        <begin position="32"/>
        <end position="65"/>
    </location>
</feature>
<dbReference type="OrthoDB" id="411211at2759"/>
<dbReference type="KEGG" id="blac:94346822"/>
<keyword evidence="4" id="KW-1133">Transmembrane helix</keyword>
<dbReference type="GO" id="GO:0016787">
    <property type="term" value="F:hydrolase activity"/>
    <property type="evidence" value="ECO:0007669"/>
    <property type="project" value="UniProtKB-KW"/>
</dbReference>
<dbReference type="GeneID" id="94346822"/>
<dbReference type="InterPro" id="IPR029052">
    <property type="entry name" value="Metallo-depent_PP-like"/>
</dbReference>
<dbReference type="AlphaFoldDB" id="A0A976IM08"/>
<gene>
    <name evidence="6" type="ORF">CCR75_003054</name>
</gene>
<sequence>MVINKRILIIGVVVLCAVVGAIIGVLVATSSNSSSTESSEPNSSNPRSSSRNRSSNTSTGSGNSTLTVTSDPTAATYSLVVFAIGDYGTTVAKDSCCTRSSTYNNFDVVAEDVVASLMNTQAGDAVVKPKAILGQGDNFYWTGINSEAGRDSRFTATFETKFDGENIANIPFINVMGNHDYGGASFICSKGDNNAECPSTEALLSALDDKFKWQQEYTSPNDDRWILQDHFYVYSIEDATSGVSIDVFNVDSGDADVHAAQQVCCQCYGYSKGDSDSCESVTRGHEFCAGGDTDMYDACFAKFTEWSDDSRKQLAEKVKTSSATWKIVNSHYSPSVHYAEAGMKVWFDILKDSGIHAWVYGHTHGEKHDYSESLGVHFVENGAGGGIQKESASGLTTYAAEYVSNVWTYSGDEYGFFSLTVSEEWLQLQYHTADDSWSFGSNMGTTTLGGVETKHCWYIPADGAKGVEC</sequence>
<keyword evidence="4" id="KW-0812">Transmembrane</keyword>
<dbReference type="InterPro" id="IPR004843">
    <property type="entry name" value="Calcineurin-like_PHP"/>
</dbReference>
<dbReference type="PANTHER" id="PTHR10161:SF14">
    <property type="entry name" value="TARTRATE-RESISTANT ACID PHOSPHATASE TYPE 5"/>
    <property type="match status" value="1"/>
</dbReference>
<dbReference type="InterPro" id="IPR051558">
    <property type="entry name" value="Metallophosphoesterase_PAP"/>
</dbReference>
<protein>
    <recommendedName>
        <fullName evidence="5">Calcineurin-like phosphoesterase domain-containing protein</fullName>
    </recommendedName>
</protein>
<evidence type="ECO:0000259" key="5">
    <source>
        <dbReference type="Pfam" id="PF00149"/>
    </source>
</evidence>
<evidence type="ECO:0000313" key="6">
    <source>
        <dbReference type="EMBL" id="TDH74327.1"/>
    </source>
</evidence>
<dbReference type="Proteomes" id="UP000294530">
    <property type="component" value="Unassembled WGS sequence"/>
</dbReference>
<dbReference type="RefSeq" id="XP_067823825.1">
    <property type="nucleotide sequence ID" value="XM_067961151.1"/>
</dbReference>
<feature type="transmembrane region" description="Helical" evidence="4">
    <location>
        <begin position="7"/>
        <end position="28"/>
    </location>
</feature>
<feature type="region of interest" description="Disordered" evidence="3">
    <location>
        <begin position="32"/>
        <end position="67"/>
    </location>
</feature>
<evidence type="ECO:0000313" key="7">
    <source>
        <dbReference type="Proteomes" id="UP000294530"/>
    </source>
</evidence>
<evidence type="ECO:0000256" key="2">
    <source>
        <dbReference type="ARBA" id="ARBA00022801"/>
    </source>
</evidence>
<dbReference type="PANTHER" id="PTHR10161">
    <property type="entry name" value="TARTRATE-RESISTANT ACID PHOSPHATASE TYPE 5"/>
    <property type="match status" value="1"/>
</dbReference>
<evidence type="ECO:0000256" key="4">
    <source>
        <dbReference type="SAM" id="Phobius"/>
    </source>
</evidence>
<reference evidence="6 7" key="1">
    <citation type="journal article" date="2021" name="Genome Biol.">
        <title>AFLAP: assembly-free linkage analysis pipeline using k-mers from genome sequencing data.</title>
        <authorList>
            <person name="Fletcher K."/>
            <person name="Zhang L."/>
            <person name="Gil J."/>
            <person name="Han R."/>
            <person name="Cavanaugh K."/>
            <person name="Michelmore R."/>
        </authorList>
    </citation>
    <scope>NUCLEOTIDE SEQUENCE [LARGE SCALE GENOMIC DNA]</scope>
    <source>
        <strain evidence="6 7">SF5</strain>
    </source>
</reference>
<accession>A0A976IM08</accession>
<feature type="domain" description="Calcineurin-like phosphoesterase" evidence="5">
    <location>
        <begin position="128"/>
        <end position="365"/>
    </location>
</feature>
<keyword evidence="4" id="KW-0472">Membrane</keyword>
<name>A0A976IM08_BRELC</name>
<comment type="caution">
    <text evidence="6">The sequence shown here is derived from an EMBL/GenBank/DDBJ whole genome shotgun (WGS) entry which is preliminary data.</text>
</comment>
<evidence type="ECO:0000256" key="3">
    <source>
        <dbReference type="SAM" id="MobiDB-lite"/>
    </source>
</evidence>
<dbReference type="SUPFAM" id="SSF56300">
    <property type="entry name" value="Metallo-dependent phosphatases"/>
    <property type="match status" value="1"/>
</dbReference>
<organism evidence="6 7">
    <name type="scientific">Bremia lactucae</name>
    <name type="common">Lettuce downy mildew</name>
    <dbReference type="NCBI Taxonomy" id="4779"/>
    <lineage>
        <taxon>Eukaryota</taxon>
        <taxon>Sar</taxon>
        <taxon>Stramenopiles</taxon>
        <taxon>Oomycota</taxon>
        <taxon>Peronosporomycetes</taxon>
        <taxon>Peronosporales</taxon>
        <taxon>Peronosporaceae</taxon>
        <taxon>Bremia</taxon>
    </lineage>
</organism>
<dbReference type="EMBL" id="SHOA02000011">
    <property type="protein sequence ID" value="TDH74327.1"/>
    <property type="molecule type" value="Genomic_DNA"/>
</dbReference>
<keyword evidence="2" id="KW-0378">Hydrolase</keyword>